<sequence>ETARISIQVPNKGEDAISEGDATCDLVSPAKKKRVTRGYYWALSPSRWEYPEPHCWGRCHGPRTH</sequence>
<comment type="caution">
    <text evidence="1">The sequence shown here is derived from an EMBL/GenBank/DDBJ whole genome shotgun (WGS) entry which is preliminary data.</text>
</comment>
<organism evidence="1 2">
    <name type="scientific">Trifolium medium</name>
    <dbReference type="NCBI Taxonomy" id="97028"/>
    <lineage>
        <taxon>Eukaryota</taxon>
        <taxon>Viridiplantae</taxon>
        <taxon>Streptophyta</taxon>
        <taxon>Embryophyta</taxon>
        <taxon>Tracheophyta</taxon>
        <taxon>Spermatophyta</taxon>
        <taxon>Magnoliopsida</taxon>
        <taxon>eudicotyledons</taxon>
        <taxon>Gunneridae</taxon>
        <taxon>Pentapetalae</taxon>
        <taxon>rosids</taxon>
        <taxon>fabids</taxon>
        <taxon>Fabales</taxon>
        <taxon>Fabaceae</taxon>
        <taxon>Papilionoideae</taxon>
        <taxon>50 kb inversion clade</taxon>
        <taxon>NPAAA clade</taxon>
        <taxon>Hologalegina</taxon>
        <taxon>IRL clade</taxon>
        <taxon>Trifolieae</taxon>
        <taxon>Trifolium</taxon>
    </lineage>
</organism>
<reference evidence="1 2" key="1">
    <citation type="journal article" date="2018" name="Front. Plant Sci.">
        <title>Red Clover (Trifolium pratense) and Zigzag Clover (T. medium) - A Picture of Genomic Similarities and Differences.</title>
        <authorList>
            <person name="Dluhosova J."/>
            <person name="Istvanek J."/>
            <person name="Nedelnik J."/>
            <person name="Repkova J."/>
        </authorList>
    </citation>
    <scope>NUCLEOTIDE SEQUENCE [LARGE SCALE GENOMIC DNA]</scope>
    <source>
        <strain evidence="2">cv. 10/8</strain>
        <tissue evidence="1">Leaf</tissue>
    </source>
</reference>
<dbReference type="EMBL" id="LXQA010778668">
    <property type="protein sequence ID" value="MCI70577.1"/>
    <property type="molecule type" value="Genomic_DNA"/>
</dbReference>
<name>A0A392UCK0_9FABA</name>
<keyword evidence="2" id="KW-1185">Reference proteome</keyword>
<evidence type="ECO:0000313" key="2">
    <source>
        <dbReference type="Proteomes" id="UP000265520"/>
    </source>
</evidence>
<proteinExistence type="predicted"/>
<accession>A0A392UCK0</accession>
<evidence type="ECO:0000313" key="1">
    <source>
        <dbReference type="EMBL" id="MCI70577.1"/>
    </source>
</evidence>
<feature type="non-terminal residue" evidence="1">
    <location>
        <position position="1"/>
    </location>
</feature>
<dbReference type="Proteomes" id="UP000265520">
    <property type="component" value="Unassembled WGS sequence"/>
</dbReference>
<protein>
    <submittedName>
        <fullName evidence="1">Uncharacterized protein</fullName>
    </submittedName>
</protein>
<dbReference type="AlphaFoldDB" id="A0A392UCK0"/>